<evidence type="ECO:0000313" key="3">
    <source>
        <dbReference type="Proteomes" id="UP000286100"/>
    </source>
</evidence>
<sequence length="118" mass="13018">MRGMDATTGRPLEGLDHLRQSIADILSTPIGTRVARRDYGSLLFELLDQPMAGSGRIRLYAAIAVALSRWEKRLRLKRVAIERGDTPGAFTVTIEGIRTDSPAPNSFARLTVPLRTTQ</sequence>
<gene>
    <name evidence="2" type="ORF">D3876_00975</name>
</gene>
<dbReference type="SUPFAM" id="SSF160719">
    <property type="entry name" value="gpW/gp25-like"/>
    <property type="match status" value="1"/>
</dbReference>
<comment type="caution">
    <text evidence="2">The sequence shown here is derived from an EMBL/GenBank/DDBJ whole genome shotgun (WGS) entry which is preliminary data.</text>
</comment>
<evidence type="ECO:0000313" key="2">
    <source>
        <dbReference type="EMBL" id="RJF92991.1"/>
    </source>
</evidence>
<dbReference type="EMBL" id="QYUM01000002">
    <property type="protein sequence ID" value="RJF92991.1"/>
    <property type="molecule type" value="Genomic_DNA"/>
</dbReference>
<dbReference type="AlphaFoldDB" id="A0A418WP30"/>
<dbReference type="Gene3D" id="3.10.450.40">
    <property type="match status" value="1"/>
</dbReference>
<organism evidence="2 3">
    <name type="scientific">Sphingomonas cavernae</name>
    <dbReference type="NCBI Taxonomy" id="2320861"/>
    <lineage>
        <taxon>Bacteria</taxon>
        <taxon>Pseudomonadati</taxon>
        <taxon>Pseudomonadota</taxon>
        <taxon>Alphaproteobacteria</taxon>
        <taxon>Sphingomonadales</taxon>
        <taxon>Sphingomonadaceae</taxon>
        <taxon>Sphingomonas</taxon>
    </lineage>
</organism>
<accession>A0A418WP30</accession>
<dbReference type="Pfam" id="PF04965">
    <property type="entry name" value="GPW_gp25"/>
    <property type="match status" value="1"/>
</dbReference>
<proteinExistence type="predicted"/>
<dbReference type="Proteomes" id="UP000286100">
    <property type="component" value="Unassembled WGS sequence"/>
</dbReference>
<feature type="domain" description="IraD/Gp25-like" evidence="1">
    <location>
        <begin position="14"/>
        <end position="97"/>
    </location>
</feature>
<keyword evidence="3" id="KW-1185">Reference proteome</keyword>
<protein>
    <submittedName>
        <fullName evidence="2">Oxidoreductase</fullName>
    </submittedName>
</protein>
<reference evidence="2 3" key="1">
    <citation type="submission" date="2018-09" db="EMBL/GenBank/DDBJ databases">
        <authorList>
            <person name="Zhu H."/>
        </authorList>
    </citation>
    <scope>NUCLEOTIDE SEQUENCE [LARGE SCALE GENOMIC DNA]</scope>
    <source>
        <strain evidence="2 3">K2R01-6</strain>
    </source>
</reference>
<dbReference type="OrthoDB" id="9802846at2"/>
<name>A0A418WP30_9SPHN</name>
<evidence type="ECO:0000259" key="1">
    <source>
        <dbReference type="Pfam" id="PF04965"/>
    </source>
</evidence>
<dbReference type="InterPro" id="IPR007048">
    <property type="entry name" value="IraD/Gp25-like"/>
</dbReference>